<evidence type="ECO:0000313" key="2">
    <source>
        <dbReference type="EMBL" id="CAG9333418.1"/>
    </source>
</evidence>
<dbReference type="AlphaFoldDB" id="A0AAU9K7L8"/>
<reference evidence="2" key="1">
    <citation type="submission" date="2021-09" db="EMBL/GenBank/DDBJ databases">
        <authorList>
            <consortium name="AG Swart"/>
            <person name="Singh M."/>
            <person name="Singh A."/>
            <person name="Seah K."/>
            <person name="Emmerich C."/>
        </authorList>
    </citation>
    <scope>NUCLEOTIDE SEQUENCE</scope>
    <source>
        <strain evidence="2">ATCC30299</strain>
    </source>
</reference>
<sequence length="139" mass="15697">MSSSNTLPLKRQNEKNDPSTGTPNKKAKDEFADAKLNGNLLPKQLTIQNSDEESVLLSDESDTNQNVKPKIIKKPKQKTPSEEESYNEEEEESEESQPSDEDYSESEPKSESESDESWDQAPKRGKKRVKKQASSDSDY</sequence>
<feature type="compositionally biased region" description="Acidic residues" evidence="1">
    <location>
        <begin position="50"/>
        <end position="62"/>
    </location>
</feature>
<feature type="compositionally biased region" description="Acidic residues" evidence="1">
    <location>
        <begin position="82"/>
        <end position="105"/>
    </location>
</feature>
<dbReference type="EMBL" id="CAJZBQ010000056">
    <property type="protein sequence ID" value="CAG9333418.1"/>
    <property type="molecule type" value="Genomic_DNA"/>
</dbReference>
<evidence type="ECO:0000313" key="3">
    <source>
        <dbReference type="Proteomes" id="UP001162131"/>
    </source>
</evidence>
<gene>
    <name evidence="2" type="ORF">BSTOLATCC_MIC58231</name>
</gene>
<organism evidence="2 3">
    <name type="scientific">Blepharisma stoltei</name>
    <dbReference type="NCBI Taxonomy" id="1481888"/>
    <lineage>
        <taxon>Eukaryota</taxon>
        <taxon>Sar</taxon>
        <taxon>Alveolata</taxon>
        <taxon>Ciliophora</taxon>
        <taxon>Postciliodesmatophora</taxon>
        <taxon>Heterotrichea</taxon>
        <taxon>Heterotrichida</taxon>
        <taxon>Blepharismidae</taxon>
        <taxon>Blepharisma</taxon>
    </lineage>
</organism>
<comment type="caution">
    <text evidence="2">The sequence shown here is derived from an EMBL/GenBank/DDBJ whole genome shotgun (WGS) entry which is preliminary data.</text>
</comment>
<proteinExistence type="predicted"/>
<protein>
    <submittedName>
        <fullName evidence="2">Uncharacterized protein</fullName>
    </submittedName>
</protein>
<name>A0AAU9K7L8_9CILI</name>
<accession>A0AAU9K7L8</accession>
<dbReference type="Proteomes" id="UP001162131">
    <property type="component" value="Unassembled WGS sequence"/>
</dbReference>
<keyword evidence="3" id="KW-1185">Reference proteome</keyword>
<evidence type="ECO:0000256" key="1">
    <source>
        <dbReference type="SAM" id="MobiDB-lite"/>
    </source>
</evidence>
<feature type="region of interest" description="Disordered" evidence="1">
    <location>
        <begin position="1"/>
        <end position="139"/>
    </location>
</feature>